<keyword evidence="1" id="KW-0472">Membrane</keyword>
<protein>
    <submittedName>
        <fullName evidence="2">Uncharacterized protein</fullName>
    </submittedName>
</protein>
<evidence type="ECO:0000313" key="3">
    <source>
        <dbReference type="Proteomes" id="UP000019402"/>
    </source>
</evidence>
<organism evidence="2 3">
    <name type="scientific">Saccharicrinis fermentans DSM 9555 = JCM 21142</name>
    <dbReference type="NCBI Taxonomy" id="869213"/>
    <lineage>
        <taxon>Bacteria</taxon>
        <taxon>Pseudomonadati</taxon>
        <taxon>Bacteroidota</taxon>
        <taxon>Bacteroidia</taxon>
        <taxon>Marinilabiliales</taxon>
        <taxon>Marinilabiliaceae</taxon>
        <taxon>Saccharicrinis</taxon>
    </lineage>
</organism>
<dbReference type="EMBL" id="BAMD01000014">
    <property type="protein sequence ID" value="GAF02833.1"/>
    <property type="molecule type" value="Genomic_DNA"/>
</dbReference>
<sequence length="75" mass="8731">MEVFQPTMIQHVNFQLGHIAFLQLPAMFVMVLVLLVIGFVFKSLFKFIIYLIAFVFLVVVGLKVIGFLWSILFMY</sequence>
<proteinExistence type="predicted"/>
<keyword evidence="3" id="KW-1185">Reference proteome</keyword>
<dbReference type="AlphaFoldDB" id="W7Y5I8"/>
<reference evidence="2 3" key="1">
    <citation type="journal article" date="2014" name="Genome Announc.">
        <title>Draft Genome Sequence of Cytophaga fermentans JCM 21142T, a Facultative Anaerobe Isolated from Marine Mud.</title>
        <authorList>
            <person name="Starns D."/>
            <person name="Oshima K."/>
            <person name="Suda W."/>
            <person name="Iino T."/>
            <person name="Yuki M."/>
            <person name="Inoue J."/>
            <person name="Kitamura K."/>
            <person name="Iida T."/>
            <person name="Darby A."/>
            <person name="Hattori M."/>
            <person name="Ohkuma M."/>
        </authorList>
    </citation>
    <scope>NUCLEOTIDE SEQUENCE [LARGE SCALE GENOMIC DNA]</scope>
    <source>
        <strain evidence="2 3">JCM 21142</strain>
    </source>
</reference>
<accession>W7Y5I8</accession>
<evidence type="ECO:0000256" key="1">
    <source>
        <dbReference type="SAM" id="Phobius"/>
    </source>
</evidence>
<dbReference type="STRING" id="869213.GCA_000517085_04266"/>
<keyword evidence="1" id="KW-1133">Transmembrane helix</keyword>
<evidence type="ECO:0000313" key="2">
    <source>
        <dbReference type="EMBL" id="GAF02833.1"/>
    </source>
</evidence>
<name>W7Y5I8_9BACT</name>
<keyword evidence="1" id="KW-0812">Transmembrane</keyword>
<feature type="transmembrane region" description="Helical" evidence="1">
    <location>
        <begin position="20"/>
        <end position="41"/>
    </location>
</feature>
<dbReference type="Proteomes" id="UP000019402">
    <property type="component" value="Unassembled WGS sequence"/>
</dbReference>
<gene>
    <name evidence="2" type="ORF">JCM21142_41478</name>
</gene>
<comment type="caution">
    <text evidence="2">The sequence shown here is derived from an EMBL/GenBank/DDBJ whole genome shotgun (WGS) entry which is preliminary data.</text>
</comment>
<feature type="transmembrane region" description="Helical" evidence="1">
    <location>
        <begin position="48"/>
        <end position="72"/>
    </location>
</feature>
<dbReference type="RefSeq" id="WP_152541717.1">
    <property type="nucleotide sequence ID" value="NZ_BAMD01000014.1"/>
</dbReference>